<dbReference type="AlphaFoldDB" id="A0ABD2CFW5"/>
<evidence type="ECO:0000313" key="2">
    <source>
        <dbReference type="Proteomes" id="UP001607303"/>
    </source>
</evidence>
<dbReference type="Proteomes" id="UP001607303">
    <property type="component" value="Unassembled WGS sequence"/>
</dbReference>
<comment type="caution">
    <text evidence="1">The sequence shown here is derived from an EMBL/GenBank/DDBJ whole genome shotgun (WGS) entry which is preliminary data.</text>
</comment>
<sequence>MWGCILAHWADEQIRHDVPVDYVQAHVGPPNFGVLCTEEWKEKIRVEETRPLSYLQYQKEITHRGYHNNLQSLEEKRKSFSLLGQFVIRFASTGHALDTWILTGYKRLYRLGCKRMYVDNKKKRREKEPARKMNVDACNSIV</sequence>
<reference evidence="1 2" key="1">
    <citation type="journal article" date="2024" name="Ann. Entomol. Soc. Am.">
        <title>Genomic analyses of the southern and eastern yellowjacket wasps (Hymenoptera: Vespidae) reveal evolutionary signatures of social life.</title>
        <authorList>
            <person name="Catto M.A."/>
            <person name="Caine P.B."/>
            <person name="Orr S.E."/>
            <person name="Hunt B.G."/>
            <person name="Goodisman M.A.D."/>
        </authorList>
    </citation>
    <scope>NUCLEOTIDE SEQUENCE [LARGE SCALE GENOMIC DNA]</scope>
    <source>
        <strain evidence="1">232</strain>
        <tissue evidence="1">Head and thorax</tissue>
    </source>
</reference>
<proteinExistence type="predicted"/>
<accession>A0ABD2CFW5</accession>
<name>A0ABD2CFW5_VESMC</name>
<organism evidence="1 2">
    <name type="scientific">Vespula maculifrons</name>
    <name type="common">Eastern yellow jacket</name>
    <name type="synonym">Wasp</name>
    <dbReference type="NCBI Taxonomy" id="7453"/>
    <lineage>
        <taxon>Eukaryota</taxon>
        <taxon>Metazoa</taxon>
        <taxon>Ecdysozoa</taxon>
        <taxon>Arthropoda</taxon>
        <taxon>Hexapoda</taxon>
        <taxon>Insecta</taxon>
        <taxon>Pterygota</taxon>
        <taxon>Neoptera</taxon>
        <taxon>Endopterygota</taxon>
        <taxon>Hymenoptera</taxon>
        <taxon>Apocrita</taxon>
        <taxon>Aculeata</taxon>
        <taxon>Vespoidea</taxon>
        <taxon>Vespidae</taxon>
        <taxon>Vespinae</taxon>
        <taxon>Vespula</taxon>
    </lineage>
</organism>
<protein>
    <submittedName>
        <fullName evidence="1">Uncharacterized protein</fullName>
    </submittedName>
</protein>
<keyword evidence="2" id="KW-1185">Reference proteome</keyword>
<evidence type="ECO:0000313" key="1">
    <source>
        <dbReference type="EMBL" id="KAL2743911.1"/>
    </source>
</evidence>
<gene>
    <name evidence="1" type="ORF">V1477_007787</name>
</gene>
<dbReference type="EMBL" id="JAYRBN010000053">
    <property type="protein sequence ID" value="KAL2743911.1"/>
    <property type="molecule type" value="Genomic_DNA"/>
</dbReference>